<feature type="compositionally biased region" description="Polar residues" evidence="2">
    <location>
        <begin position="181"/>
        <end position="197"/>
    </location>
</feature>
<feature type="region of interest" description="Disordered" evidence="2">
    <location>
        <begin position="274"/>
        <end position="434"/>
    </location>
</feature>
<dbReference type="Pfam" id="PF04484">
    <property type="entry name" value="QWRF"/>
    <property type="match status" value="1"/>
</dbReference>
<sequence>MDVRKAKPPGSTALQKTLEECLRPPLVPSERIHKNNAAPMACKPRTREVSSRYKSGITPITTSPSTPATSQRYPSPDANRTGLSPPPFLSKRSQSSERRRPTTPTHRTSVPSSPSKTSTQSSPTLSHSTPVHDIVADMQLSSRRLSGGRLPDGLWPSMRSLSASFQSEPISVPLSKMDGPVSNSDLVPNQTLKSSANVKLDRKRTPSKGKNAHTQSENLKPMENLHTRVVDQHRWPRIKNEKFSARDMSRSMNFTDRVSRSGTLPSSFRGVSPIRRALISEEPNRGFQKTPTEETKQMLSDGSGGLEHESGSATSVPVNPSERAPSFTRPSGTVTRLPEGSPCSSSSVKTSLPPASSRSMASPSRTRPSAPSSPSKNSLALASSRSTASPSRTRPSTPSSPRMNSLPAVSSRSMASPSRTRPSTPPSSFVSGQSGISSSVLSYVADIRKGKKSSNHIEAAHQLRLLYNRDLQWHFVNARQDTAMSIHKMTTENILYSVWMTTSELHDSVIMKRTKMQRQRQDMKLALILNEQMEYLEDWALSERAHSSSLLGAIEALKASTLRLPVAGGARVEVHALKGAISSAVDVMQAMSSSIYHLLS</sequence>
<proteinExistence type="inferred from homology"/>
<feature type="compositionally biased region" description="Low complexity" evidence="2">
    <location>
        <begin position="351"/>
        <end position="434"/>
    </location>
</feature>
<comment type="similarity">
    <text evidence="1">Belongs to the QWRF family.</text>
</comment>
<evidence type="ECO:0008006" key="4">
    <source>
        <dbReference type="Google" id="ProtNLM"/>
    </source>
</evidence>
<feature type="non-terminal residue" evidence="3">
    <location>
        <position position="600"/>
    </location>
</feature>
<feature type="region of interest" description="Disordered" evidence="2">
    <location>
        <begin position="174"/>
        <end position="216"/>
    </location>
</feature>
<dbReference type="AlphaFoldDB" id="A0A1D1XRC9"/>
<dbReference type="GO" id="GO:0008017">
    <property type="term" value="F:microtubule binding"/>
    <property type="evidence" value="ECO:0007669"/>
    <property type="project" value="TreeGrafter"/>
</dbReference>
<dbReference type="PANTHER" id="PTHR31807:SF37">
    <property type="entry name" value="HAUS AUGMIN-LIKE COMPLEX SUBUNIT 8"/>
    <property type="match status" value="1"/>
</dbReference>
<gene>
    <name evidence="3" type="ORF">g.111738</name>
</gene>
<dbReference type="GO" id="GO:0005737">
    <property type="term" value="C:cytoplasm"/>
    <property type="evidence" value="ECO:0007669"/>
    <property type="project" value="TreeGrafter"/>
</dbReference>
<dbReference type="PANTHER" id="PTHR31807">
    <property type="entry name" value="AUGMIN FAMILY MEMBER"/>
    <property type="match status" value="1"/>
</dbReference>
<evidence type="ECO:0000256" key="2">
    <source>
        <dbReference type="SAM" id="MobiDB-lite"/>
    </source>
</evidence>
<feature type="region of interest" description="Disordered" evidence="2">
    <location>
        <begin position="1"/>
        <end position="131"/>
    </location>
</feature>
<dbReference type="GO" id="GO:0051225">
    <property type="term" value="P:spindle assembly"/>
    <property type="evidence" value="ECO:0007669"/>
    <property type="project" value="TreeGrafter"/>
</dbReference>
<dbReference type="InterPro" id="IPR007573">
    <property type="entry name" value="QWRF"/>
</dbReference>
<reference evidence="3" key="1">
    <citation type="submission" date="2015-07" db="EMBL/GenBank/DDBJ databases">
        <title>Transcriptome Assembly of Anthurium amnicola.</title>
        <authorList>
            <person name="Suzuki J."/>
        </authorList>
    </citation>
    <scope>NUCLEOTIDE SEQUENCE</scope>
</reference>
<dbReference type="GO" id="GO:0005880">
    <property type="term" value="C:nuclear microtubule"/>
    <property type="evidence" value="ECO:0007669"/>
    <property type="project" value="TreeGrafter"/>
</dbReference>
<evidence type="ECO:0000256" key="1">
    <source>
        <dbReference type="ARBA" id="ARBA00010016"/>
    </source>
</evidence>
<evidence type="ECO:0000313" key="3">
    <source>
        <dbReference type="EMBL" id="JAT44924.1"/>
    </source>
</evidence>
<name>A0A1D1XRC9_9ARAE</name>
<dbReference type="EMBL" id="GDJX01023012">
    <property type="protein sequence ID" value="JAT44924.1"/>
    <property type="molecule type" value="Transcribed_RNA"/>
</dbReference>
<accession>A0A1D1XRC9</accession>
<organism evidence="3">
    <name type="scientific">Anthurium amnicola</name>
    <dbReference type="NCBI Taxonomy" id="1678845"/>
    <lineage>
        <taxon>Eukaryota</taxon>
        <taxon>Viridiplantae</taxon>
        <taxon>Streptophyta</taxon>
        <taxon>Embryophyta</taxon>
        <taxon>Tracheophyta</taxon>
        <taxon>Spermatophyta</taxon>
        <taxon>Magnoliopsida</taxon>
        <taxon>Liliopsida</taxon>
        <taxon>Araceae</taxon>
        <taxon>Pothoideae</taxon>
        <taxon>Potheae</taxon>
        <taxon>Anthurium</taxon>
    </lineage>
</organism>
<protein>
    <recommendedName>
        <fullName evidence="4">AUGMIN subunit 8</fullName>
    </recommendedName>
</protein>
<feature type="compositionally biased region" description="Low complexity" evidence="2">
    <location>
        <begin position="57"/>
        <end position="70"/>
    </location>
</feature>
<feature type="compositionally biased region" description="Low complexity" evidence="2">
    <location>
        <begin position="102"/>
        <end position="126"/>
    </location>
</feature>